<evidence type="ECO:0000313" key="12">
    <source>
        <dbReference type="Proteomes" id="UP000678228"/>
    </source>
</evidence>
<evidence type="ECO:0000259" key="9">
    <source>
        <dbReference type="PROSITE" id="PS50111"/>
    </source>
</evidence>
<dbReference type="Pfam" id="PF00672">
    <property type="entry name" value="HAMP"/>
    <property type="match status" value="1"/>
</dbReference>
<name>A0A941AU24_9BACI</name>
<dbReference type="InterPro" id="IPR004089">
    <property type="entry name" value="MCPsignal_dom"/>
</dbReference>
<evidence type="ECO:0000256" key="4">
    <source>
        <dbReference type="ARBA" id="ARBA00023224"/>
    </source>
</evidence>
<dbReference type="PROSITE" id="PS50111">
    <property type="entry name" value="CHEMOTAXIS_TRANSDUC_2"/>
    <property type="match status" value="1"/>
</dbReference>
<evidence type="ECO:0000256" key="8">
    <source>
        <dbReference type="SAM" id="Phobius"/>
    </source>
</evidence>
<organism evidence="11 12">
    <name type="scientific">Halalkalibacter suaedae</name>
    <dbReference type="NCBI Taxonomy" id="2822140"/>
    <lineage>
        <taxon>Bacteria</taxon>
        <taxon>Bacillati</taxon>
        <taxon>Bacillota</taxon>
        <taxon>Bacilli</taxon>
        <taxon>Bacillales</taxon>
        <taxon>Bacillaceae</taxon>
        <taxon>Halalkalibacter</taxon>
    </lineage>
</organism>
<dbReference type="GO" id="GO:0007165">
    <property type="term" value="P:signal transduction"/>
    <property type="evidence" value="ECO:0007669"/>
    <property type="project" value="UniProtKB-KW"/>
</dbReference>
<evidence type="ECO:0000259" key="10">
    <source>
        <dbReference type="PROSITE" id="PS50885"/>
    </source>
</evidence>
<dbReference type="CDD" id="cd11386">
    <property type="entry name" value="MCP_signal"/>
    <property type="match status" value="1"/>
</dbReference>
<dbReference type="Pfam" id="PF00015">
    <property type="entry name" value="MCPsignal"/>
    <property type="match status" value="1"/>
</dbReference>
<comment type="caution">
    <text evidence="11">The sequence shown here is derived from an EMBL/GenBank/DDBJ whole genome shotgun (WGS) entry which is preliminary data.</text>
</comment>
<dbReference type="InterPro" id="IPR003660">
    <property type="entry name" value="HAMP_dom"/>
</dbReference>
<evidence type="ECO:0000256" key="7">
    <source>
        <dbReference type="SAM" id="MobiDB-lite"/>
    </source>
</evidence>
<dbReference type="PANTHER" id="PTHR32089:SF112">
    <property type="entry name" value="LYSOZYME-LIKE PROTEIN-RELATED"/>
    <property type="match status" value="1"/>
</dbReference>
<evidence type="ECO:0000313" key="11">
    <source>
        <dbReference type="EMBL" id="MBP3953444.1"/>
    </source>
</evidence>
<dbReference type="SMART" id="SM00304">
    <property type="entry name" value="HAMP"/>
    <property type="match status" value="1"/>
</dbReference>
<dbReference type="Gene3D" id="1.10.287.950">
    <property type="entry name" value="Methyl-accepting chemotaxis protein"/>
    <property type="match status" value="1"/>
</dbReference>
<evidence type="ECO:0000256" key="3">
    <source>
        <dbReference type="ARBA" id="ARBA00023136"/>
    </source>
</evidence>
<accession>A0A941AU24</accession>
<dbReference type="Gene3D" id="6.10.340.10">
    <property type="match status" value="1"/>
</dbReference>
<dbReference type="PROSITE" id="PS50885">
    <property type="entry name" value="HAMP"/>
    <property type="match status" value="1"/>
</dbReference>
<keyword evidence="2" id="KW-1003">Cell membrane</keyword>
<feature type="compositionally biased region" description="Basic and acidic residues" evidence="7">
    <location>
        <begin position="10"/>
        <end position="22"/>
    </location>
</feature>
<dbReference type="PANTHER" id="PTHR32089">
    <property type="entry name" value="METHYL-ACCEPTING CHEMOTAXIS PROTEIN MCPB"/>
    <property type="match status" value="1"/>
</dbReference>
<keyword evidence="4 6" id="KW-0807">Transducer</keyword>
<dbReference type="AlphaFoldDB" id="A0A941AU24"/>
<protein>
    <submittedName>
        <fullName evidence="11">Methyl-accepting chemotaxis protein</fullName>
    </submittedName>
</protein>
<comment type="similarity">
    <text evidence="5">Belongs to the methyl-accepting chemotaxis (MCP) protein family.</text>
</comment>
<proteinExistence type="inferred from homology"/>
<feature type="domain" description="Methyl-accepting transducer" evidence="9">
    <location>
        <begin position="307"/>
        <end position="564"/>
    </location>
</feature>
<dbReference type="SUPFAM" id="SSF58104">
    <property type="entry name" value="Methyl-accepting chemotaxis protein (MCP) signaling domain"/>
    <property type="match status" value="1"/>
</dbReference>
<dbReference type="EMBL" id="JAGKSQ010000013">
    <property type="protein sequence ID" value="MBP3953444.1"/>
    <property type="molecule type" value="Genomic_DNA"/>
</dbReference>
<dbReference type="SMART" id="SM00283">
    <property type="entry name" value="MA"/>
    <property type="match status" value="1"/>
</dbReference>
<keyword evidence="3 8" id="KW-0472">Membrane</keyword>
<keyword evidence="8" id="KW-0812">Transmembrane</keyword>
<reference evidence="11" key="1">
    <citation type="submission" date="2021-03" db="EMBL/GenBank/DDBJ databases">
        <title>Bacillus suaedae sp. nov., isolated from Suaeda aralocaspica.</title>
        <authorList>
            <person name="Lei R.F.R."/>
        </authorList>
    </citation>
    <scope>NUCLEOTIDE SEQUENCE</scope>
    <source>
        <strain evidence="11">YZJH907-2</strain>
    </source>
</reference>
<feature type="domain" description="HAMP" evidence="10">
    <location>
        <begin position="235"/>
        <end position="288"/>
    </location>
</feature>
<feature type="transmembrane region" description="Helical" evidence="8">
    <location>
        <begin position="212"/>
        <end position="233"/>
    </location>
</feature>
<evidence type="ECO:0000256" key="5">
    <source>
        <dbReference type="ARBA" id="ARBA00029447"/>
    </source>
</evidence>
<evidence type="ECO:0000256" key="1">
    <source>
        <dbReference type="ARBA" id="ARBA00004236"/>
    </source>
</evidence>
<gene>
    <name evidence="11" type="ORF">J7W16_20260</name>
</gene>
<dbReference type="Proteomes" id="UP000678228">
    <property type="component" value="Unassembled WGS sequence"/>
</dbReference>
<evidence type="ECO:0000256" key="6">
    <source>
        <dbReference type="PROSITE-ProRule" id="PRU00284"/>
    </source>
</evidence>
<comment type="subcellular location">
    <subcellularLocation>
        <location evidence="1">Cell membrane</location>
    </subcellularLocation>
</comment>
<dbReference type="CDD" id="cd06225">
    <property type="entry name" value="HAMP"/>
    <property type="match status" value="1"/>
</dbReference>
<keyword evidence="8" id="KW-1133">Transmembrane helix</keyword>
<keyword evidence="12" id="KW-1185">Reference proteome</keyword>
<dbReference type="GO" id="GO:0005886">
    <property type="term" value="C:plasma membrane"/>
    <property type="evidence" value="ECO:0007669"/>
    <property type="project" value="UniProtKB-SubCell"/>
</dbReference>
<feature type="region of interest" description="Disordered" evidence="7">
    <location>
        <begin position="1"/>
        <end position="22"/>
    </location>
</feature>
<sequence>MKNRFKRGKRNSEKTEKKEKVNAKKRKRAFLANMNIGRKYGLTLLVIFILFGSSTVLVGNFISDIGRNMDELERRGDRALNIAEMNTLTQGMGQRIANYVHYSTQSYADEFFYQMETFTLIAEEVDANLRTPEQKDLLAIVVTNTQTINEAFSEQIVPAVRDVDFVTAKRTASDMNNLQLESVMILETLEDIINEERQLAVQEAKESQEATFSVLIISMVMTVLIGTILVFIISRIISKNLKTVVDVSNEIATGNLSVQTINYLGKDEIGQIALAINTMSQNLRNMIQQILTISESVHQQSEGLRNSSFEVKEGSAQVAVTMQELSSGTESLANHVNELSTTMVQFADKVGGVNESGENINGKSSVVLDMTDKGKKLMESSISQMSNIDQIMKDAVQKVEGLDDQSKQITKLVSVIKDIADQTNLLALNAAIEAARAGEHGKGFAVVAGEVRKLSEQVSTSVKDITTIVKNIQNETETVTGSLKMGYNEVLEGTTQIKNTGETFNGISNAVSQMVENIQTVTSNLLTISSTSQIMSSSIQEVASISEESAAGVQESSATTEQISTTIEQVAKNTEELSVLSRKLNEMVKGFTL</sequence>
<evidence type="ECO:0000256" key="2">
    <source>
        <dbReference type="ARBA" id="ARBA00022475"/>
    </source>
</evidence>